<evidence type="ECO:0000313" key="2">
    <source>
        <dbReference type="Proteomes" id="UP001516472"/>
    </source>
</evidence>
<evidence type="ECO:0008006" key="3">
    <source>
        <dbReference type="Google" id="ProtNLM"/>
    </source>
</evidence>
<gene>
    <name evidence="1" type="ORF">G4177_10070</name>
</gene>
<accession>A0ABR9PKU5</accession>
<protein>
    <recommendedName>
        <fullName evidence="3">Peptidase C58 YopT-type domain-containing protein</fullName>
    </recommendedName>
</protein>
<dbReference type="RefSeq" id="WP_193347900.1">
    <property type="nucleotide sequence ID" value="NZ_CBCSIP010000024.1"/>
</dbReference>
<dbReference type="EMBL" id="JAAIYO010000002">
    <property type="protein sequence ID" value="MBE4748509.1"/>
    <property type="molecule type" value="Genomic_DNA"/>
</dbReference>
<dbReference type="Proteomes" id="UP001516472">
    <property type="component" value="Unassembled WGS sequence"/>
</dbReference>
<sequence>MYAKLYQTRYRASPELIGIIEQFTKTATGFGGTLECGFSQGREDLVTGASHPEDFTRDGICYALVAMWLRMKFEKKPDSDFHAWLFAEDVRARNAKMSMWMQKQLFAIDLGNPDHALTHSRFMALPVKGPRYEAFTTKYPKADLPAFVNFLSEQGAHGAPLDPSYDPAKYAAKQQRARYRLDTESRSYKLTQLNARMERLEIWHEAEISRADVYALQLAASKITKSATTANRLSSKDRIVSATLQASYVPDADEDGGKKRLEASQLIVDAMLKYQKELKNQDAFVLISFSRHVVGVFFSRSPWTGNGVLSFFDPNYGIWRFESSSRDERCIRFRKFFYVLTYLYREMDSLSIKILSRH</sequence>
<reference evidence="1 2" key="1">
    <citation type="submission" date="2020-02" db="EMBL/GenBank/DDBJ databases">
        <authorList>
            <person name="Babadi Z.K."/>
            <person name="Risdian C."/>
            <person name="Ebrahimipour G.H."/>
            <person name="Wink J."/>
        </authorList>
    </citation>
    <scope>NUCLEOTIDE SEQUENCE [LARGE SCALE GENOMIC DNA]</scope>
    <source>
        <strain evidence="1 2">ZKHCc1 1396</strain>
    </source>
</reference>
<evidence type="ECO:0000313" key="1">
    <source>
        <dbReference type="EMBL" id="MBE4748509.1"/>
    </source>
</evidence>
<comment type="caution">
    <text evidence="1">The sequence shown here is derived from an EMBL/GenBank/DDBJ whole genome shotgun (WGS) entry which is preliminary data.</text>
</comment>
<proteinExistence type="predicted"/>
<keyword evidence="2" id="KW-1185">Reference proteome</keyword>
<name>A0ABR9PKU5_9BACT</name>
<dbReference type="Gene3D" id="3.90.70.20">
    <property type="match status" value="1"/>
</dbReference>
<organism evidence="1 2">
    <name type="scientific">Corallococcus soli</name>
    <dbReference type="NCBI Taxonomy" id="2710757"/>
    <lineage>
        <taxon>Bacteria</taxon>
        <taxon>Pseudomonadati</taxon>
        <taxon>Myxococcota</taxon>
        <taxon>Myxococcia</taxon>
        <taxon>Myxococcales</taxon>
        <taxon>Cystobacterineae</taxon>
        <taxon>Myxococcaceae</taxon>
        <taxon>Corallococcus</taxon>
    </lineage>
</organism>